<dbReference type="Pfam" id="PF00005">
    <property type="entry name" value="ABC_tran"/>
    <property type="match status" value="1"/>
</dbReference>
<dbReference type="InterPro" id="IPR017911">
    <property type="entry name" value="MacB-like_ATP-bd"/>
</dbReference>
<sequence length="252" mass="27269">MTDLIVVKNLTKVYRMGDVEVHALRGVSLTIREGEMVAIMGPSGSGKSTLMNIIGCLDQPSDGEYYLDGVSVADLNDNQLAEIRNQKIGFVFQQYMLLQRTTALRNVELPMLYGGKGGSRHERAMAALAAVGMDERMHHKPNELSGGQQQRVAIARALVNEPRIIMADEPTGALDTRTGEEIMGIFQKLNRDQGITVILVTHEHDVAQHAARIISVRDGVIAGDEPVQGRILAGTPVAAIGTEAEAMDEVAS</sequence>
<dbReference type="OrthoDB" id="9804270at2"/>
<dbReference type="RefSeq" id="WP_097651537.1">
    <property type="nucleotide sequence ID" value="NZ_LYXE01000063.1"/>
</dbReference>
<keyword evidence="3" id="KW-0547">Nucleotide-binding</keyword>
<name>A0A2H3KNL5_9CHLR</name>
<dbReference type="FunFam" id="3.40.50.300:FF:000032">
    <property type="entry name" value="Export ABC transporter ATP-binding protein"/>
    <property type="match status" value="1"/>
</dbReference>
<dbReference type="Gene3D" id="3.40.50.300">
    <property type="entry name" value="P-loop containing nucleotide triphosphate hydrolases"/>
    <property type="match status" value="1"/>
</dbReference>
<evidence type="ECO:0000256" key="4">
    <source>
        <dbReference type="ARBA" id="ARBA00022840"/>
    </source>
</evidence>
<evidence type="ECO:0000259" key="5">
    <source>
        <dbReference type="PROSITE" id="PS50893"/>
    </source>
</evidence>
<keyword evidence="4 6" id="KW-0067">ATP-binding</keyword>
<organism evidence="6 7">
    <name type="scientific">Candidatus Chloroploca asiatica</name>
    <dbReference type="NCBI Taxonomy" id="1506545"/>
    <lineage>
        <taxon>Bacteria</taxon>
        <taxon>Bacillati</taxon>
        <taxon>Chloroflexota</taxon>
        <taxon>Chloroflexia</taxon>
        <taxon>Chloroflexales</taxon>
        <taxon>Chloroflexineae</taxon>
        <taxon>Oscillochloridaceae</taxon>
        <taxon>Candidatus Chloroploca</taxon>
    </lineage>
</organism>
<dbReference type="AlphaFoldDB" id="A0A2H3KNL5"/>
<dbReference type="PROSITE" id="PS00211">
    <property type="entry name" value="ABC_TRANSPORTER_1"/>
    <property type="match status" value="1"/>
</dbReference>
<dbReference type="GO" id="GO:0016887">
    <property type="term" value="F:ATP hydrolysis activity"/>
    <property type="evidence" value="ECO:0007669"/>
    <property type="project" value="InterPro"/>
</dbReference>
<dbReference type="InterPro" id="IPR027417">
    <property type="entry name" value="P-loop_NTPase"/>
</dbReference>
<dbReference type="InterPro" id="IPR003593">
    <property type="entry name" value="AAA+_ATPase"/>
</dbReference>
<dbReference type="GO" id="GO:0022857">
    <property type="term" value="F:transmembrane transporter activity"/>
    <property type="evidence" value="ECO:0007669"/>
    <property type="project" value="UniProtKB-ARBA"/>
</dbReference>
<evidence type="ECO:0000256" key="3">
    <source>
        <dbReference type="ARBA" id="ARBA00022741"/>
    </source>
</evidence>
<dbReference type="SMART" id="SM00382">
    <property type="entry name" value="AAA"/>
    <property type="match status" value="1"/>
</dbReference>
<dbReference type="InterPro" id="IPR017871">
    <property type="entry name" value="ABC_transporter-like_CS"/>
</dbReference>
<comment type="similarity">
    <text evidence="1">Belongs to the ABC transporter superfamily.</text>
</comment>
<protein>
    <submittedName>
        <fullName evidence="6">Macrolide ABC transporter ATP-binding protein</fullName>
    </submittedName>
</protein>
<dbReference type="Proteomes" id="UP000220922">
    <property type="component" value="Unassembled WGS sequence"/>
</dbReference>
<dbReference type="GO" id="GO:0005524">
    <property type="term" value="F:ATP binding"/>
    <property type="evidence" value="ECO:0007669"/>
    <property type="project" value="UniProtKB-KW"/>
</dbReference>
<dbReference type="SUPFAM" id="SSF52540">
    <property type="entry name" value="P-loop containing nucleoside triphosphate hydrolases"/>
    <property type="match status" value="1"/>
</dbReference>
<dbReference type="PROSITE" id="PS50893">
    <property type="entry name" value="ABC_TRANSPORTER_2"/>
    <property type="match status" value="1"/>
</dbReference>
<reference evidence="6 7" key="1">
    <citation type="submission" date="2016-05" db="EMBL/GenBank/DDBJ databases">
        <authorList>
            <person name="Lavstsen T."/>
            <person name="Jespersen J.S."/>
        </authorList>
    </citation>
    <scope>NUCLEOTIDE SEQUENCE [LARGE SCALE GENOMIC DNA]</scope>
    <source>
        <strain evidence="6 7">B7-9</strain>
    </source>
</reference>
<dbReference type="CDD" id="cd03255">
    <property type="entry name" value="ABC_MJ0796_LolCDE_FtsE"/>
    <property type="match status" value="1"/>
</dbReference>
<keyword evidence="2" id="KW-0813">Transport</keyword>
<dbReference type="PANTHER" id="PTHR42798:SF2">
    <property type="entry name" value="ABC TRANSPORTER ATP-BINDING PROTEIN MG467-RELATED"/>
    <property type="match status" value="1"/>
</dbReference>
<proteinExistence type="inferred from homology"/>
<dbReference type="PANTHER" id="PTHR42798">
    <property type="entry name" value="LIPOPROTEIN-RELEASING SYSTEM ATP-BINDING PROTEIN LOLD"/>
    <property type="match status" value="1"/>
</dbReference>
<evidence type="ECO:0000256" key="2">
    <source>
        <dbReference type="ARBA" id="ARBA00022448"/>
    </source>
</evidence>
<feature type="domain" description="ABC transporter" evidence="5">
    <location>
        <begin position="5"/>
        <end position="243"/>
    </location>
</feature>
<comment type="caution">
    <text evidence="6">The sequence shown here is derived from an EMBL/GenBank/DDBJ whole genome shotgun (WGS) entry which is preliminary data.</text>
</comment>
<dbReference type="EMBL" id="LYXE01000063">
    <property type="protein sequence ID" value="PDV99776.1"/>
    <property type="molecule type" value="Genomic_DNA"/>
</dbReference>
<keyword evidence="7" id="KW-1185">Reference proteome</keyword>
<evidence type="ECO:0000256" key="1">
    <source>
        <dbReference type="ARBA" id="ARBA00005417"/>
    </source>
</evidence>
<dbReference type="InterPro" id="IPR003439">
    <property type="entry name" value="ABC_transporter-like_ATP-bd"/>
</dbReference>
<dbReference type="GO" id="GO:0098796">
    <property type="term" value="C:membrane protein complex"/>
    <property type="evidence" value="ECO:0007669"/>
    <property type="project" value="UniProtKB-ARBA"/>
</dbReference>
<evidence type="ECO:0000313" key="6">
    <source>
        <dbReference type="EMBL" id="PDV99776.1"/>
    </source>
</evidence>
<evidence type="ECO:0000313" key="7">
    <source>
        <dbReference type="Proteomes" id="UP000220922"/>
    </source>
</evidence>
<accession>A0A2H3KNL5</accession>
<gene>
    <name evidence="6" type="ORF">A9Q02_00750</name>
</gene>